<reference evidence="3 4" key="1">
    <citation type="submission" date="2018-08" db="EMBL/GenBank/DDBJ databases">
        <title>Streptomyces globisporus 1912-4Crt, whole genome shotgun sequence.</title>
        <authorList>
            <person name="Matselyukh B."/>
        </authorList>
    </citation>
    <scope>NUCLEOTIDE SEQUENCE [LARGE SCALE GENOMIC DNA]</scope>
    <source>
        <strain evidence="3 4">1912-4Crt</strain>
    </source>
</reference>
<proteinExistence type="predicted"/>
<feature type="domain" description="DUF6292" evidence="2">
    <location>
        <begin position="241"/>
        <end position="336"/>
    </location>
</feature>
<organism evidence="3 4">
    <name type="scientific">Streptomyces globisporus</name>
    <dbReference type="NCBI Taxonomy" id="1908"/>
    <lineage>
        <taxon>Bacteria</taxon>
        <taxon>Bacillati</taxon>
        <taxon>Actinomycetota</taxon>
        <taxon>Actinomycetes</taxon>
        <taxon>Kitasatosporales</taxon>
        <taxon>Streptomycetaceae</taxon>
        <taxon>Streptomyces</taxon>
    </lineage>
</organism>
<feature type="region of interest" description="Disordered" evidence="1">
    <location>
        <begin position="129"/>
        <end position="150"/>
    </location>
</feature>
<dbReference type="InterPro" id="IPR046259">
    <property type="entry name" value="DUF6292"/>
</dbReference>
<evidence type="ECO:0000313" key="3">
    <source>
        <dbReference type="EMBL" id="ROV68793.1"/>
    </source>
</evidence>
<dbReference type="EMBL" id="QWFA01000037">
    <property type="protein sequence ID" value="ROV68793.1"/>
    <property type="molecule type" value="Genomic_DNA"/>
</dbReference>
<gene>
    <name evidence="3" type="ORF">D3105_09520</name>
</gene>
<dbReference type="Pfam" id="PF19809">
    <property type="entry name" value="DUF6292"/>
    <property type="match status" value="1"/>
</dbReference>
<name>A0A423V2F6_STRGL</name>
<dbReference type="Proteomes" id="UP000285596">
    <property type="component" value="Unassembled WGS sequence"/>
</dbReference>
<protein>
    <recommendedName>
        <fullName evidence="2">DUF6292 domain-containing protein</fullName>
    </recommendedName>
</protein>
<dbReference type="RefSeq" id="WP_118902079.1">
    <property type="nucleotide sequence ID" value="NZ_QWFA01000037.1"/>
</dbReference>
<dbReference type="AlphaFoldDB" id="A0A423V2F6"/>
<evidence type="ECO:0000259" key="2">
    <source>
        <dbReference type="Pfam" id="PF19809"/>
    </source>
</evidence>
<sequence length="341" mass="36523">MIRAGRQHLVRTLADLAAQQGVGIDHYTRLKPYTAEGFPAPVSSEGARTRLYDGEQVDAYLLGKPVPPLPEPEVEDDGDLLDRRECAALIGVAPNSWDVYKRDPALTEARIEAGGVEHWPRRAVKAFQAGRPGDAAQRTGRPKSTGDQVPRDQVHGLVAELLDADPTISAATVTERLGVHRNTAQDALTRLRADRIADHIEAHPTLTPAEAAAQLGYPAGQVRRATARAETVLRARRAAPYLADVAAALHRAGWTTTEAAPDVQFPGDDRVVAALVLDVDHAPAPAVVWDERYGWRTAASRRHPITKGAVPPSEGEGVRYLTGGITPPPGDVVAALTTTDA</sequence>
<comment type="caution">
    <text evidence="3">The sequence shown here is derived from an EMBL/GenBank/DDBJ whole genome shotgun (WGS) entry which is preliminary data.</text>
</comment>
<evidence type="ECO:0000313" key="4">
    <source>
        <dbReference type="Proteomes" id="UP000285596"/>
    </source>
</evidence>
<evidence type="ECO:0000256" key="1">
    <source>
        <dbReference type="SAM" id="MobiDB-lite"/>
    </source>
</evidence>
<accession>A0A423V2F6</accession>